<gene>
    <name evidence="6" type="ORF">G7Y89_g12650</name>
</gene>
<dbReference type="AlphaFoldDB" id="A0A8H4R8S3"/>
<evidence type="ECO:0000313" key="7">
    <source>
        <dbReference type="Proteomes" id="UP000566819"/>
    </source>
</evidence>
<keyword evidence="4 5" id="KW-0472">Membrane</keyword>
<keyword evidence="3 5" id="KW-1133">Transmembrane helix</keyword>
<sequence length="397" mass="43333">MSSTSTVVTATTTPPFPTFTVLLNGTSNSTSPTSLTNGTDAVSTSPTALPANTSVPKANKISSGAAAGIGVGAAVVGALLAFALIWLFRKREKRPVQSPETFELGKVRYQDDGSSGTIITRAHTSLDENLLDRADDSQIKRLMQDLNDTIDQHCENFYHLQSPNLDSRTLQQHLIEARYNEVITSGPSAAEMVDLLQNPNTRLNAIRRFIACIILGHVDFKTAPEVSLLPPYIANFIHNIPKIENQPGSAENYENAFKKWRRTSAFLLSNTRSNREAPHADKAQLSSAINRNCQLINAVLHPFIREGAKTVRDQQENLHAIIFEAAQLGLLLFSQPTTWLLIWEANAGGRGNSRAGGISSAASRHRMTVAFPALGEVIEKDGSRRTRILTDVVEVDI</sequence>
<accession>A0A8H4R8S3</accession>
<proteinExistence type="predicted"/>
<protein>
    <submittedName>
        <fullName evidence="6">Uncharacterized protein</fullName>
    </submittedName>
</protein>
<dbReference type="Proteomes" id="UP000566819">
    <property type="component" value="Unassembled WGS sequence"/>
</dbReference>
<name>A0A8H4R8S3_9HELO</name>
<evidence type="ECO:0000256" key="2">
    <source>
        <dbReference type="ARBA" id="ARBA00022692"/>
    </source>
</evidence>
<evidence type="ECO:0000256" key="3">
    <source>
        <dbReference type="ARBA" id="ARBA00022989"/>
    </source>
</evidence>
<reference evidence="6 7" key="1">
    <citation type="submission" date="2020-03" db="EMBL/GenBank/DDBJ databases">
        <title>Draft Genome Sequence of Cudoniella acicularis.</title>
        <authorList>
            <person name="Buettner E."/>
            <person name="Kellner H."/>
        </authorList>
    </citation>
    <scope>NUCLEOTIDE SEQUENCE [LARGE SCALE GENOMIC DNA]</scope>
    <source>
        <strain evidence="6 7">DSM 108380</strain>
    </source>
</reference>
<dbReference type="OrthoDB" id="5421765at2759"/>
<comment type="caution">
    <text evidence="6">The sequence shown here is derived from an EMBL/GenBank/DDBJ whole genome shotgun (WGS) entry which is preliminary data.</text>
</comment>
<feature type="transmembrane region" description="Helical" evidence="5">
    <location>
        <begin position="65"/>
        <end position="88"/>
    </location>
</feature>
<evidence type="ECO:0000256" key="5">
    <source>
        <dbReference type="SAM" id="Phobius"/>
    </source>
</evidence>
<keyword evidence="7" id="KW-1185">Reference proteome</keyword>
<evidence type="ECO:0000256" key="4">
    <source>
        <dbReference type="ARBA" id="ARBA00023136"/>
    </source>
</evidence>
<dbReference type="PANTHER" id="PTHR15549:SF26">
    <property type="entry name" value="AXIAL BUDDING PATTERN PROTEIN 2-RELATED"/>
    <property type="match status" value="1"/>
</dbReference>
<dbReference type="GO" id="GO:0071944">
    <property type="term" value="C:cell periphery"/>
    <property type="evidence" value="ECO:0007669"/>
    <property type="project" value="UniProtKB-ARBA"/>
</dbReference>
<evidence type="ECO:0000256" key="1">
    <source>
        <dbReference type="ARBA" id="ARBA00004167"/>
    </source>
</evidence>
<organism evidence="6 7">
    <name type="scientific">Cudoniella acicularis</name>
    <dbReference type="NCBI Taxonomy" id="354080"/>
    <lineage>
        <taxon>Eukaryota</taxon>
        <taxon>Fungi</taxon>
        <taxon>Dikarya</taxon>
        <taxon>Ascomycota</taxon>
        <taxon>Pezizomycotina</taxon>
        <taxon>Leotiomycetes</taxon>
        <taxon>Helotiales</taxon>
        <taxon>Tricladiaceae</taxon>
        <taxon>Cudoniella</taxon>
    </lineage>
</organism>
<dbReference type="GO" id="GO:0016020">
    <property type="term" value="C:membrane"/>
    <property type="evidence" value="ECO:0007669"/>
    <property type="project" value="UniProtKB-SubCell"/>
</dbReference>
<keyword evidence="2 5" id="KW-0812">Transmembrane</keyword>
<dbReference type="InterPro" id="IPR051694">
    <property type="entry name" value="Immunoregulatory_rcpt-like"/>
</dbReference>
<evidence type="ECO:0000313" key="6">
    <source>
        <dbReference type="EMBL" id="KAF4625517.1"/>
    </source>
</evidence>
<dbReference type="PANTHER" id="PTHR15549">
    <property type="entry name" value="PAIRED IMMUNOGLOBULIN-LIKE TYPE 2 RECEPTOR"/>
    <property type="match status" value="1"/>
</dbReference>
<comment type="subcellular location">
    <subcellularLocation>
        <location evidence="1">Membrane</location>
        <topology evidence="1">Single-pass membrane protein</topology>
    </subcellularLocation>
</comment>
<dbReference type="EMBL" id="JAAMPI010001359">
    <property type="protein sequence ID" value="KAF4625517.1"/>
    <property type="molecule type" value="Genomic_DNA"/>
</dbReference>